<evidence type="ECO:0000259" key="4">
    <source>
        <dbReference type="Pfam" id="PF00135"/>
    </source>
</evidence>
<evidence type="ECO:0000256" key="1">
    <source>
        <dbReference type="ARBA" id="ARBA00005964"/>
    </source>
</evidence>
<dbReference type="InterPro" id="IPR029058">
    <property type="entry name" value="AB_hydrolase_fold"/>
</dbReference>
<dbReference type="SUPFAM" id="SSF53474">
    <property type="entry name" value="alpha/beta-Hydrolases"/>
    <property type="match status" value="1"/>
</dbReference>
<evidence type="ECO:0000256" key="3">
    <source>
        <dbReference type="RuleBase" id="RU361235"/>
    </source>
</evidence>
<dbReference type="GO" id="GO:0016787">
    <property type="term" value="F:hydrolase activity"/>
    <property type="evidence" value="ECO:0007669"/>
    <property type="project" value="UniProtKB-KW"/>
</dbReference>
<dbReference type="EMBL" id="CP158375">
    <property type="protein sequence ID" value="XDO98709.1"/>
    <property type="molecule type" value="Genomic_DNA"/>
</dbReference>
<comment type="similarity">
    <text evidence="1 3">Belongs to the type-B carboxylesterase/lipase family.</text>
</comment>
<dbReference type="PANTHER" id="PTHR11559">
    <property type="entry name" value="CARBOXYLESTERASE"/>
    <property type="match status" value="1"/>
</dbReference>
<keyword evidence="2 3" id="KW-0378">Hydrolase</keyword>
<organism evidence="5">
    <name type="scientific">Caulobacter sp. 73W</name>
    <dbReference type="NCBI Taxonomy" id="3161137"/>
    <lineage>
        <taxon>Bacteria</taxon>
        <taxon>Pseudomonadati</taxon>
        <taxon>Pseudomonadota</taxon>
        <taxon>Alphaproteobacteria</taxon>
        <taxon>Caulobacterales</taxon>
        <taxon>Caulobacteraceae</taxon>
        <taxon>Caulobacter</taxon>
    </lineage>
</organism>
<dbReference type="InterPro" id="IPR050309">
    <property type="entry name" value="Type-B_Carboxylest/Lipase"/>
</dbReference>
<gene>
    <name evidence="5" type="ORF">ABOZ73_00105</name>
</gene>
<proteinExistence type="inferred from homology"/>
<dbReference type="PROSITE" id="PS00941">
    <property type="entry name" value="CARBOXYLESTERASE_B_2"/>
    <property type="match status" value="1"/>
</dbReference>
<evidence type="ECO:0000313" key="5">
    <source>
        <dbReference type="EMBL" id="XDO98709.1"/>
    </source>
</evidence>
<dbReference type="InterPro" id="IPR019826">
    <property type="entry name" value="Carboxylesterase_B_AS"/>
</dbReference>
<dbReference type="InterPro" id="IPR002018">
    <property type="entry name" value="CarbesteraseB"/>
</dbReference>
<dbReference type="AlphaFoldDB" id="A0AB39KYE8"/>
<name>A0AB39KYE8_9CAUL</name>
<feature type="signal peptide" evidence="3">
    <location>
        <begin position="1"/>
        <end position="22"/>
    </location>
</feature>
<protein>
    <recommendedName>
        <fullName evidence="3">Carboxylic ester hydrolase</fullName>
        <ecNumber evidence="3">3.1.1.-</ecNumber>
    </recommendedName>
</protein>
<feature type="domain" description="Carboxylesterase type B" evidence="4">
    <location>
        <begin position="27"/>
        <end position="506"/>
    </location>
</feature>
<accession>A0AB39KYE8</accession>
<dbReference type="InterPro" id="IPR006311">
    <property type="entry name" value="TAT_signal"/>
</dbReference>
<dbReference type="PROSITE" id="PS00122">
    <property type="entry name" value="CARBOXYLESTERASE_B_1"/>
    <property type="match status" value="1"/>
</dbReference>
<keyword evidence="3" id="KW-0732">Signal</keyword>
<dbReference type="Pfam" id="PF00135">
    <property type="entry name" value="COesterase"/>
    <property type="match status" value="1"/>
</dbReference>
<reference evidence="5" key="1">
    <citation type="submission" date="2024-06" db="EMBL/GenBank/DDBJ databases">
        <title>Caulobacter inopinatus, sp. nov.</title>
        <authorList>
            <person name="Donachie S.P."/>
        </authorList>
    </citation>
    <scope>NUCLEOTIDE SEQUENCE</scope>
    <source>
        <strain evidence="5">73W</strain>
    </source>
</reference>
<dbReference type="PROSITE" id="PS51318">
    <property type="entry name" value="TAT"/>
    <property type="match status" value="1"/>
</dbReference>
<dbReference type="RefSeq" id="WP_369062580.1">
    <property type="nucleotide sequence ID" value="NZ_CP158375.1"/>
</dbReference>
<feature type="chain" id="PRO_5044043838" description="Carboxylic ester hydrolase" evidence="3">
    <location>
        <begin position="23"/>
        <end position="522"/>
    </location>
</feature>
<evidence type="ECO:0000256" key="2">
    <source>
        <dbReference type="ARBA" id="ARBA00022801"/>
    </source>
</evidence>
<sequence>MSPSRRSLIAAAALAIPGGAFAASAKSPVAATRHGKVRGYTENGVHVFKGVRYGADTAPRRFMPPVAPQAWSGVKEATAYAAASPQKSIKEPTSEDCLFLNVWTQGLADGARRPVMFYVHGGAHASGSGSSPLYDGVNLARRGDVVVVTVNHRLNVFGYNGFGRLAPDGPWADSGNVGNMDLILALQWVRDNIAQFGGDPDNVMVFGQSGGGAKLVTLMAMPSARGLYHRVATMSGQHVHAMGSIHAAQRARAYMAHLGLKPDQLDALRTMPVEKLTQALRMTDPLEGDGDIIFWSVVDHRSLTRHPFFPDAPRESADIPMIIGNTHDETKAFLGGYPKNFQLTWDELAARLEPELVLDVDTNHVIAQYRKLYPNYSPSDVFFAASTAGRSWPGHLVQAEQRARIGAPAWMYQLDFGSPLDGGKMGAYHSFDIGLVFDNCHVAESKTGNTAEARAVAAKMSDAFIAFARTGNPNNPSIPNWTPYELERRSTLVVDVDTRMQDDPRREERLLFSVAPYFKPGS</sequence>
<dbReference type="EC" id="3.1.1.-" evidence="3"/>
<dbReference type="Gene3D" id="3.40.50.1820">
    <property type="entry name" value="alpha/beta hydrolase"/>
    <property type="match status" value="1"/>
</dbReference>
<dbReference type="InterPro" id="IPR019819">
    <property type="entry name" value="Carboxylesterase_B_CS"/>
</dbReference>